<feature type="compositionally biased region" description="Low complexity" evidence="2">
    <location>
        <begin position="184"/>
        <end position="196"/>
    </location>
</feature>
<dbReference type="SUPFAM" id="SSF57997">
    <property type="entry name" value="Tropomyosin"/>
    <property type="match status" value="1"/>
</dbReference>
<keyword evidence="1" id="KW-0514">Muscle protein</keyword>
<evidence type="ECO:0000256" key="1">
    <source>
        <dbReference type="ARBA" id="ARBA00023179"/>
    </source>
</evidence>
<dbReference type="EMBL" id="JAIQCJ010001357">
    <property type="protein sequence ID" value="KAJ8790414.1"/>
    <property type="molecule type" value="Genomic_DNA"/>
</dbReference>
<feature type="region of interest" description="Disordered" evidence="2">
    <location>
        <begin position="137"/>
        <end position="204"/>
    </location>
</feature>
<dbReference type="Gene3D" id="1.20.5.340">
    <property type="match status" value="2"/>
</dbReference>
<reference evidence="3 4" key="1">
    <citation type="submission" date="2022-11" db="EMBL/GenBank/DDBJ databases">
        <title>Whole genome sequence of Eschrichtius robustus ER-17-0199.</title>
        <authorList>
            <person name="Bruniche-Olsen A."/>
            <person name="Black A.N."/>
            <person name="Fields C.J."/>
            <person name="Walden K."/>
            <person name="Dewoody J.A."/>
        </authorList>
    </citation>
    <scope>NUCLEOTIDE SEQUENCE [LARGE SCALE GENOMIC DNA]</scope>
    <source>
        <strain evidence="3">ER-17-0199</strain>
        <tissue evidence="3">Blubber</tissue>
    </source>
</reference>
<accession>A0AB34HIN2</accession>
<proteinExistence type="predicted"/>
<evidence type="ECO:0000313" key="4">
    <source>
        <dbReference type="Proteomes" id="UP001159641"/>
    </source>
</evidence>
<organism evidence="3 4">
    <name type="scientific">Eschrichtius robustus</name>
    <name type="common">California gray whale</name>
    <name type="synonym">Eschrichtius gibbosus</name>
    <dbReference type="NCBI Taxonomy" id="9764"/>
    <lineage>
        <taxon>Eukaryota</taxon>
        <taxon>Metazoa</taxon>
        <taxon>Chordata</taxon>
        <taxon>Craniata</taxon>
        <taxon>Vertebrata</taxon>
        <taxon>Euteleostomi</taxon>
        <taxon>Mammalia</taxon>
        <taxon>Eutheria</taxon>
        <taxon>Laurasiatheria</taxon>
        <taxon>Artiodactyla</taxon>
        <taxon>Whippomorpha</taxon>
        <taxon>Cetacea</taxon>
        <taxon>Mysticeti</taxon>
        <taxon>Eschrichtiidae</taxon>
        <taxon>Eschrichtius</taxon>
    </lineage>
</organism>
<dbReference type="AlphaFoldDB" id="A0AB34HIN2"/>
<dbReference type="FunFam" id="1.20.5.1160:FF:000013">
    <property type="entry name" value="Tropomyosin 1 (alpha)"/>
    <property type="match status" value="1"/>
</dbReference>
<feature type="compositionally biased region" description="Pro residues" evidence="2">
    <location>
        <begin position="324"/>
        <end position="334"/>
    </location>
</feature>
<dbReference type="Proteomes" id="UP001159641">
    <property type="component" value="Unassembled WGS sequence"/>
</dbReference>
<comment type="caution">
    <text evidence="3">The sequence shown here is derived from an EMBL/GenBank/DDBJ whole genome shotgun (WGS) entry which is preliminary data.</text>
</comment>
<evidence type="ECO:0000313" key="3">
    <source>
        <dbReference type="EMBL" id="KAJ8790414.1"/>
    </source>
</evidence>
<protein>
    <recommendedName>
        <fullName evidence="5">Tropomyosin alpha-1 chain</fullName>
    </recommendedName>
</protein>
<name>A0AB34HIN2_ESCRO</name>
<gene>
    <name evidence="3" type="ORF">J1605_021491</name>
</gene>
<dbReference type="FunFam" id="1.20.5.340:FF:000032">
    <property type="entry name" value="Tropomyosin alpha-1 chain"/>
    <property type="match status" value="1"/>
</dbReference>
<feature type="compositionally biased region" description="Basic residues" evidence="2">
    <location>
        <begin position="309"/>
        <end position="321"/>
    </location>
</feature>
<evidence type="ECO:0000256" key="2">
    <source>
        <dbReference type="SAM" id="MobiDB-lite"/>
    </source>
</evidence>
<feature type="compositionally biased region" description="Basic and acidic residues" evidence="2">
    <location>
        <begin position="281"/>
        <end position="303"/>
    </location>
</feature>
<keyword evidence="4" id="KW-1185">Reference proteome</keyword>
<evidence type="ECO:0008006" key="5">
    <source>
        <dbReference type="Google" id="ProtNLM"/>
    </source>
</evidence>
<feature type="region of interest" description="Disordered" evidence="2">
    <location>
        <begin position="226"/>
        <end position="354"/>
    </location>
</feature>
<sequence>MDAIKKKMQMLKLDKENALDRAEQAEADKKAAEDRSKQLEEDIAAKEKLLRASEDERDRVLEELHKAEDSLLAADEAAAKLEDELLSLQKKLKGTEDELDKYSEALKDAQEKLELAEKKATDGRGAGSRSNTLGALATLRLTRCPGSPRTTPVSPAAASMRDASRGWRIPGVRGARPAPPAGPAPGARAPACGSPAQPRRSRLPGCAWAAGGAAVARRGLGGVAGGWSAAAAAAAGAQQPASPAAVRQPAGPPPPGAMAGSSSLEAVRRKIRSLQEQADAAEERAGSLQRELDYERKLRETVRDPPITHPRRRLLPSRPHHAPQGPPEPTFPRHPSPRLGAHLGPQVSGSGEGRCPFTSALFISLV</sequence>
<dbReference type="PANTHER" id="PTHR19269">
    <property type="entry name" value="TROPOMYOSIN"/>
    <property type="match status" value="1"/>
</dbReference>
<feature type="compositionally biased region" description="Low complexity" evidence="2">
    <location>
        <begin position="226"/>
        <end position="245"/>
    </location>
</feature>
<feature type="region of interest" description="Disordered" evidence="2">
    <location>
        <begin position="15"/>
        <end position="41"/>
    </location>
</feature>